<dbReference type="PANTHER" id="PTHR35549:SF2">
    <property type="entry name" value="TRANSDUCIN_WD40 REPEAT-LIKE SUPERFAMILY PROTEIN"/>
    <property type="match status" value="1"/>
</dbReference>
<feature type="domain" description="Putative E3 ubiquitin-protein ligase LIN ARM repeats" evidence="1">
    <location>
        <begin position="10"/>
        <end position="86"/>
    </location>
</feature>
<proteinExistence type="predicted"/>
<name>A0AAV3QW61_LITER</name>
<keyword evidence="3" id="KW-1185">Reference proteome</keyword>
<comment type="caution">
    <text evidence="2">The sequence shown here is derived from an EMBL/GenBank/DDBJ whole genome shotgun (WGS) entry which is preliminary data.</text>
</comment>
<dbReference type="Proteomes" id="UP001454036">
    <property type="component" value="Unassembled WGS sequence"/>
</dbReference>
<protein>
    <recommendedName>
        <fullName evidence="1">Putative E3 ubiquitin-protein ligase LIN ARM repeats domain-containing protein</fullName>
    </recommendedName>
</protein>
<dbReference type="EMBL" id="BAABME010038875">
    <property type="protein sequence ID" value="GAA0167431.1"/>
    <property type="molecule type" value="Genomic_DNA"/>
</dbReference>
<dbReference type="PANTHER" id="PTHR35549">
    <property type="entry name" value="OS04G0584500 PROTEIN"/>
    <property type="match status" value="1"/>
</dbReference>
<sequence>MRNFQEDYALLKAISTSKEEKVIRASVCILTTMISANRSIADDVKRKGLRLYDLATALRRNVHEAATLIYLINPSPAEIKTLELLP</sequence>
<evidence type="ECO:0000313" key="3">
    <source>
        <dbReference type="Proteomes" id="UP001454036"/>
    </source>
</evidence>
<dbReference type="Pfam" id="PF23654">
    <property type="entry name" value="ARM_LIN_2nd"/>
    <property type="match status" value="1"/>
</dbReference>
<dbReference type="AlphaFoldDB" id="A0AAV3QW61"/>
<dbReference type="InterPro" id="IPR056514">
    <property type="entry name" value="ARM_LIN_2nd"/>
</dbReference>
<accession>A0AAV3QW61</accession>
<evidence type="ECO:0000313" key="2">
    <source>
        <dbReference type="EMBL" id="GAA0167431.1"/>
    </source>
</evidence>
<organism evidence="2 3">
    <name type="scientific">Lithospermum erythrorhizon</name>
    <name type="common">Purple gromwell</name>
    <name type="synonym">Lithospermum officinale var. erythrorhizon</name>
    <dbReference type="NCBI Taxonomy" id="34254"/>
    <lineage>
        <taxon>Eukaryota</taxon>
        <taxon>Viridiplantae</taxon>
        <taxon>Streptophyta</taxon>
        <taxon>Embryophyta</taxon>
        <taxon>Tracheophyta</taxon>
        <taxon>Spermatophyta</taxon>
        <taxon>Magnoliopsida</taxon>
        <taxon>eudicotyledons</taxon>
        <taxon>Gunneridae</taxon>
        <taxon>Pentapetalae</taxon>
        <taxon>asterids</taxon>
        <taxon>lamiids</taxon>
        <taxon>Boraginales</taxon>
        <taxon>Boraginaceae</taxon>
        <taxon>Boraginoideae</taxon>
        <taxon>Lithospermeae</taxon>
        <taxon>Lithospermum</taxon>
    </lineage>
</organism>
<evidence type="ECO:0000259" key="1">
    <source>
        <dbReference type="Pfam" id="PF23654"/>
    </source>
</evidence>
<reference evidence="2 3" key="1">
    <citation type="submission" date="2024-01" db="EMBL/GenBank/DDBJ databases">
        <title>The complete chloroplast genome sequence of Lithospermum erythrorhizon: insights into the phylogenetic relationship among Boraginaceae species and the maternal lineages of purple gromwells.</title>
        <authorList>
            <person name="Okada T."/>
            <person name="Watanabe K."/>
        </authorList>
    </citation>
    <scope>NUCLEOTIDE SEQUENCE [LARGE SCALE GENOMIC DNA]</scope>
</reference>
<gene>
    <name evidence="2" type="ORF">LIER_43790</name>
</gene>